<proteinExistence type="inferred from homology"/>
<dbReference type="Gene3D" id="1.10.10.10">
    <property type="entry name" value="Winged helix-like DNA-binding domain superfamily/Winged helix DNA-binding domain"/>
    <property type="match status" value="1"/>
</dbReference>
<evidence type="ECO:0000256" key="3">
    <source>
        <dbReference type="ARBA" id="ARBA00023125"/>
    </source>
</evidence>
<dbReference type="GO" id="GO:2000142">
    <property type="term" value="P:regulation of DNA-templated transcription initiation"/>
    <property type="evidence" value="ECO:0007669"/>
    <property type="project" value="TreeGrafter"/>
</dbReference>
<dbReference type="PROSITE" id="PS50931">
    <property type="entry name" value="HTH_LYSR"/>
    <property type="match status" value="1"/>
</dbReference>
<dbReference type="InterPro" id="IPR036388">
    <property type="entry name" value="WH-like_DNA-bd_sf"/>
</dbReference>
<comment type="similarity">
    <text evidence="1">Belongs to the LysR transcriptional regulatory family.</text>
</comment>
<evidence type="ECO:0000256" key="2">
    <source>
        <dbReference type="ARBA" id="ARBA00023015"/>
    </source>
</evidence>
<dbReference type="PANTHER" id="PTHR30293">
    <property type="entry name" value="TRANSCRIPTIONAL REGULATORY PROTEIN NAC-RELATED"/>
    <property type="match status" value="1"/>
</dbReference>
<dbReference type="PRINTS" id="PR00039">
    <property type="entry name" value="HTHLYSR"/>
</dbReference>
<dbReference type="Gene3D" id="3.40.190.290">
    <property type="match status" value="1"/>
</dbReference>
<gene>
    <name evidence="7" type="ORF">H9L10_10405</name>
</gene>
<evidence type="ECO:0000313" key="7">
    <source>
        <dbReference type="EMBL" id="QNN48711.1"/>
    </source>
</evidence>
<dbReference type="FunFam" id="1.10.10.10:FF:000001">
    <property type="entry name" value="LysR family transcriptional regulator"/>
    <property type="match status" value="1"/>
</dbReference>
<dbReference type="SUPFAM" id="SSF46785">
    <property type="entry name" value="Winged helix' DNA-binding domain"/>
    <property type="match status" value="1"/>
</dbReference>
<dbReference type="KEGG" id="pei:H9L10_10405"/>
<reference evidence="7 8" key="1">
    <citation type="submission" date="2020-08" db="EMBL/GenBank/DDBJ databases">
        <title>Genome sequence of Phycicoccus endophyticus JCM 31784T.</title>
        <authorList>
            <person name="Hyun D.-W."/>
            <person name="Bae J.-W."/>
        </authorList>
    </citation>
    <scope>NUCLEOTIDE SEQUENCE [LARGE SCALE GENOMIC DNA]</scope>
    <source>
        <strain evidence="7 8">JCM 31784</strain>
    </source>
</reference>
<feature type="domain" description="HTH lysR-type" evidence="6">
    <location>
        <begin position="1"/>
        <end position="58"/>
    </location>
</feature>
<name>A0A7G9QZD6_9MICO</name>
<keyword evidence="8" id="KW-1185">Reference proteome</keyword>
<accession>A0A7G9QZD6</accession>
<dbReference type="SUPFAM" id="SSF53850">
    <property type="entry name" value="Periplasmic binding protein-like II"/>
    <property type="match status" value="1"/>
</dbReference>
<keyword evidence="2" id="KW-0805">Transcription regulation</keyword>
<dbReference type="GO" id="GO:0003700">
    <property type="term" value="F:DNA-binding transcription factor activity"/>
    <property type="evidence" value="ECO:0007669"/>
    <property type="project" value="InterPro"/>
</dbReference>
<dbReference type="InterPro" id="IPR005119">
    <property type="entry name" value="LysR_subst-bd"/>
</dbReference>
<dbReference type="GO" id="GO:0003677">
    <property type="term" value="F:DNA binding"/>
    <property type="evidence" value="ECO:0007669"/>
    <property type="project" value="UniProtKB-KW"/>
</dbReference>
<evidence type="ECO:0000259" key="6">
    <source>
        <dbReference type="PROSITE" id="PS50931"/>
    </source>
</evidence>
<protein>
    <submittedName>
        <fullName evidence="7">LysR family transcriptional regulator</fullName>
    </submittedName>
</protein>
<dbReference type="EMBL" id="CP060712">
    <property type="protein sequence ID" value="QNN48711.1"/>
    <property type="molecule type" value="Genomic_DNA"/>
</dbReference>
<evidence type="ECO:0000256" key="4">
    <source>
        <dbReference type="ARBA" id="ARBA00023159"/>
    </source>
</evidence>
<evidence type="ECO:0000256" key="5">
    <source>
        <dbReference type="ARBA" id="ARBA00023163"/>
    </source>
</evidence>
<dbReference type="PANTHER" id="PTHR30293:SF0">
    <property type="entry name" value="NITROGEN ASSIMILATION REGULATORY PROTEIN NAC"/>
    <property type="match status" value="1"/>
</dbReference>
<dbReference type="Pfam" id="PF00126">
    <property type="entry name" value="HTH_1"/>
    <property type="match status" value="1"/>
</dbReference>
<sequence>MELRQLVAAVTVADVGSVSNAARRLHLAQPALTRRIQALEKDLGVSIFDRTPSGMRPTATGEAFLARARLILRDAERARVEAGHGAGEVAGQVSVGLLASISELLGPDLAEAVRSAHPAVRLRVDIGYSGHVRQWLEAGAVDVAVLYELGDRPGIHSDPLVRERLVVAGPADSVLAQQDQVDIAALPGPFVLPAQEHALRILVDEAFAAAGATARVALETNTVDMQKTLAHRALGWTVLPASCIAQDVASGRLASAEIHPPVERTLVIAHTALHPSRAVTTVADALREVVERVIGRGAWPSAQLIDGRTRR</sequence>
<dbReference type="InterPro" id="IPR036390">
    <property type="entry name" value="WH_DNA-bd_sf"/>
</dbReference>
<dbReference type="InterPro" id="IPR000847">
    <property type="entry name" value="LysR_HTH_N"/>
</dbReference>
<keyword evidence="3" id="KW-0238">DNA-binding</keyword>
<dbReference type="RefSeq" id="WP_166100096.1">
    <property type="nucleotide sequence ID" value="NZ_BMMY01000003.1"/>
</dbReference>
<evidence type="ECO:0000256" key="1">
    <source>
        <dbReference type="ARBA" id="ARBA00009437"/>
    </source>
</evidence>
<organism evidence="7 8">
    <name type="scientific">Phycicoccus endophyticus</name>
    <dbReference type="NCBI Taxonomy" id="1690220"/>
    <lineage>
        <taxon>Bacteria</taxon>
        <taxon>Bacillati</taxon>
        <taxon>Actinomycetota</taxon>
        <taxon>Actinomycetes</taxon>
        <taxon>Micrococcales</taxon>
        <taxon>Intrasporangiaceae</taxon>
        <taxon>Phycicoccus</taxon>
    </lineage>
</organism>
<keyword evidence="4" id="KW-0010">Activator</keyword>
<dbReference type="AlphaFoldDB" id="A0A7G9QZD6"/>
<keyword evidence="5" id="KW-0804">Transcription</keyword>
<dbReference type="Pfam" id="PF03466">
    <property type="entry name" value="LysR_substrate"/>
    <property type="match status" value="1"/>
</dbReference>
<dbReference type="Proteomes" id="UP000515976">
    <property type="component" value="Chromosome"/>
</dbReference>
<evidence type="ECO:0000313" key="8">
    <source>
        <dbReference type="Proteomes" id="UP000515976"/>
    </source>
</evidence>